<feature type="region of interest" description="Disordered" evidence="1">
    <location>
        <begin position="378"/>
        <end position="487"/>
    </location>
</feature>
<name>A0A4R8PQD0_9PEZI</name>
<sequence>MTFNPRLRLAIPALAAIAILVVLVRFHESITTTESLFRGHKAPVQSPANDANKWKPIADAPPLIAFDQLPQAPEPPPEEPKPYTSPIYKPAPTYTPPPVVDPFPLLANTADSPPPIPSHNLPSKDLHVQFGLSAQPPLFIGFTRQWPILLQCVVSYITAGWPASSIYVLENTGVQFANSQGKLSLQNPFYLNHTTLTRLGVNVIQAPTLLSFSQMQNMFLHTAHERNWPYYFYSHQDVVVFSLEDGADNVHRPGDRDWEFYSDEEKKRLMNPPAAGEEGYTTIYENCLRDLNVTLERGEKWGFRWYQYDHLTLVNRAAMDAIGGWDSLIPYYATDCDMNARLAMDGWTMKHRRVGIVNDVSTHLKDLAVLYRVPGAEAKWIDPNPPSPEELENEKELKAEEERKKAEEEEKKKKAEEEQQNKAEEEEQMPEGEQKTEEELNQQAEEERKKAEMEQQAQAEQVERAKRQVESTISPEPIETTSTESDPQKYFRSLVKTTLAMTNYKYRVGNRNRNSWQKSQRGGEGEPYYYNSEGFAEAFEVLVGAGRKIFEMKWARGGCNIAEGFGLQVSDQWKVQPPPKEGN</sequence>
<accession>A0A4R8PQD0</accession>
<dbReference type="Proteomes" id="UP000295083">
    <property type="component" value="Unassembled WGS sequence"/>
</dbReference>
<dbReference type="EMBL" id="QAPG01001767">
    <property type="protein sequence ID" value="TDZ27862.1"/>
    <property type="molecule type" value="Genomic_DNA"/>
</dbReference>
<keyword evidence="3" id="KW-1185">Reference proteome</keyword>
<reference evidence="2 3" key="1">
    <citation type="submission" date="2018-11" db="EMBL/GenBank/DDBJ databases">
        <title>Genome sequence and assembly of Colletotrichum spinosum.</title>
        <authorList>
            <person name="Gan P."/>
            <person name="Shirasu K."/>
        </authorList>
    </citation>
    <scope>NUCLEOTIDE SEQUENCE [LARGE SCALE GENOMIC DNA]</scope>
    <source>
        <strain evidence="2 3">CBS 515.97</strain>
    </source>
</reference>
<proteinExistence type="predicted"/>
<protein>
    <submittedName>
        <fullName evidence="2">Reticulocyte-binding protein 2-like protein a</fullName>
    </submittedName>
</protein>
<evidence type="ECO:0000256" key="1">
    <source>
        <dbReference type="SAM" id="MobiDB-lite"/>
    </source>
</evidence>
<comment type="caution">
    <text evidence="2">The sequence shown here is derived from an EMBL/GenBank/DDBJ whole genome shotgun (WGS) entry which is preliminary data.</text>
</comment>
<gene>
    <name evidence="2" type="ORF">C8035_v008572</name>
</gene>
<organism evidence="2 3">
    <name type="scientific">Colletotrichum spinosum</name>
    <dbReference type="NCBI Taxonomy" id="1347390"/>
    <lineage>
        <taxon>Eukaryota</taxon>
        <taxon>Fungi</taxon>
        <taxon>Dikarya</taxon>
        <taxon>Ascomycota</taxon>
        <taxon>Pezizomycotina</taxon>
        <taxon>Sordariomycetes</taxon>
        <taxon>Hypocreomycetidae</taxon>
        <taxon>Glomerellales</taxon>
        <taxon>Glomerellaceae</taxon>
        <taxon>Colletotrichum</taxon>
        <taxon>Colletotrichum orbiculare species complex</taxon>
    </lineage>
</organism>
<dbReference type="AlphaFoldDB" id="A0A4R8PQD0"/>
<evidence type="ECO:0000313" key="2">
    <source>
        <dbReference type="EMBL" id="TDZ27862.1"/>
    </source>
</evidence>
<feature type="compositionally biased region" description="Basic and acidic residues" evidence="1">
    <location>
        <begin position="394"/>
        <end position="423"/>
    </location>
</feature>
<feature type="compositionally biased region" description="Polar residues" evidence="1">
    <location>
        <begin position="470"/>
        <end position="485"/>
    </location>
</feature>
<evidence type="ECO:0000313" key="3">
    <source>
        <dbReference type="Proteomes" id="UP000295083"/>
    </source>
</evidence>